<gene>
    <name evidence="2" type="ORF">PXEA_LOCUS13516</name>
</gene>
<reference evidence="2" key="1">
    <citation type="submission" date="2018-11" db="EMBL/GenBank/DDBJ databases">
        <authorList>
            <consortium name="Pathogen Informatics"/>
        </authorList>
    </citation>
    <scope>NUCLEOTIDE SEQUENCE</scope>
</reference>
<evidence type="ECO:0000313" key="3">
    <source>
        <dbReference type="Proteomes" id="UP000784294"/>
    </source>
</evidence>
<protein>
    <submittedName>
        <fullName evidence="2">Uncharacterized protein</fullName>
    </submittedName>
</protein>
<dbReference type="Proteomes" id="UP000784294">
    <property type="component" value="Unassembled WGS sequence"/>
</dbReference>
<dbReference type="AlphaFoldDB" id="A0A448WTR0"/>
<keyword evidence="3" id="KW-1185">Reference proteome</keyword>
<dbReference type="EMBL" id="CAAALY010044608">
    <property type="protein sequence ID" value="VEL20076.1"/>
    <property type="molecule type" value="Genomic_DNA"/>
</dbReference>
<accession>A0A448WTR0</accession>
<evidence type="ECO:0000256" key="1">
    <source>
        <dbReference type="SAM" id="MobiDB-lite"/>
    </source>
</evidence>
<feature type="compositionally biased region" description="Basic and acidic residues" evidence="1">
    <location>
        <begin position="13"/>
        <end position="29"/>
    </location>
</feature>
<comment type="caution">
    <text evidence="2">The sequence shown here is derived from an EMBL/GenBank/DDBJ whole genome shotgun (WGS) entry which is preliminary data.</text>
</comment>
<organism evidence="2 3">
    <name type="scientific">Protopolystoma xenopodis</name>
    <dbReference type="NCBI Taxonomy" id="117903"/>
    <lineage>
        <taxon>Eukaryota</taxon>
        <taxon>Metazoa</taxon>
        <taxon>Spiralia</taxon>
        <taxon>Lophotrochozoa</taxon>
        <taxon>Platyhelminthes</taxon>
        <taxon>Monogenea</taxon>
        <taxon>Polyopisthocotylea</taxon>
        <taxon>Polystomatidea</taxon>
        <taxon>Polystomatidae</taxon>
        <taxon>Protopolystoma</taxon>
    </lineage>
</organism>
<name>A0A448WTR0_9PLAT</name>
<proteinExistence type="predicted"/>
<feature type="region of interest" description="Disordered" evidence="1">
    <location>
        <begin position="1"/>
        <end position="29"/>
    </location>
</feature>
<sequence>MSRAEAAQAVGDPLKRGPLEGRDPVSDVRPSENWVVWPPLTRNKARIVCLCVCLLSRFNSLGLSTLWHGNLSTTPSTIPIWLVEAVARPVSQSIGGIYANKVQVLVGPSSGAEFPVLPCCKDPDFDVPTF</sequence>
<evidence type="ECO:0000313" key="2">
    <source>
        <dbReference type="EMBL" id="VEL20076.1"/>
    </source>
</evidence>